<comment type="similarity">
    <text evidence="1">Belongs to the glycosyltransferase 2 family.</text>
</comment>
<feature type="domain" description="Glycosyltransferase 2-like" evidence="4">
    <location>
        <begin position="275"/>
        <end position="384"/>
    </location>
</feature>
<reference evidence="5 6" key="1">
    <citation type="submission" date="2020-08" db="EMBL/GenBank/DDBJ databases">
        <title>Genomic Encyclopedia of Type Strains, Phase IV (KMG-IV): sequencing the most valuable type-strain genomes for metagenomic binning, comparative biology and taxonomic classification.</title>
        <authorList>
            <person name="Goeker M."/>
        </authorList>
    </citation>
    <scope>NUCLEOTIDE SEQUENCE [LARGE SCALE GENOMIC DNA]</scope>
    <source>
        <strain evidence="5 6">DSM 27026</strain>
    </source>
</reference>
<keyword evidence="3 5" id="KW-0808">Transferase</keyword>
<comment type="caution">
    <text evidence="5">The sequence shown here is derived from an EMBL/GenBank/DDBJ whole genome shotgun (WGS) entry which is preliminary data.</text>
</comment>
<sequence>MKHRNSLDTAAAAWARGLEPSKDALAWLRRARRLAPDDPRIALDLARALLAAGQPAEAGAEFAPIAKRHDIAAAWTGLALAEQSAGNSKAAAKALAHLLTRHCLAPDPNFTAFALHVATQAGFSGVQQVTPTGEIILHGTHRLLGARADSKALNRVEGLVAWEKEGLSGWACRPAWPDEPPCLVLADATGQRRNIRFGKTLKPDDSAPLLPRHSFRLSARQLHGLTPPFALHGPDGANIMGSPLDPRALASPPIPAAKRGKPPKRIPPQAPLALLMPVYRGLGETKAALASVLAAMPADARLIVVDDASPDPALSRHLRTLAAAEPRLTLLVHAKNQGFCAAVNTGLAEAAGRDVLLLNSDILLPPGAIGTLRDAAYADAATGTVTPLSNEASICSYPARHGGNAMPDLREATRLDTLARQTNGAAAVEIPTGVGFCMYIRHDCLTATGGFRDEIFAQGYGEENDFCLRARHLGYRHMAAAGAYVAHVGGISFRAATRGLMTRNGAVFNRLYPGYHEMILEEIAADRLYPYRAALDEARLRAACANKRTVLLISHSHGGGVARQMAADLRKWRRAGYATLLLVTQFPTNLATKTPYPWPSLLCTGEAKDYPNLTFSLPTAMPALLALLRRLGVEQVMLHHTLGHDDSVRALAQHLGVAQDIVVHDYASFCPRVTLLRHAAPGEPLRYCGEPNITGCISCRAQGGDLFSKLPMRKLLARSTAEFAAARRVITPSEDVATRIARHFPGVKPCVQPWENDAAPRPLVPPPPPGVARNIAVIGGIGPAKGFDVLLDCAADATSRNLPLTFSVIGGSADDARLLEAGVFVTAPYREGELPGLLAETQPHLAFLPSICPETWCFTLGEAWAAGLPAIVFGIGAQAERVKATGRGLVLPLGLPAARINDLLLSCRF</sequence>
<dbReference type="AlphaFoldDB" id="A0A840V9H5"/>
<dbReference type="SUPFAM" id="SSF53756">
    <property type="entry name" value="UDP-Glycosyltransferase/glycogen phosphorylase"/>
    <property type="match status" value="1"/>
</dbReference>
<protein>
    <submittedName>
        <fullName evidence="5">GT2 family glycosyltransferase/glycosyltransferase involved in cell wall biosynthesis</fullName>
    </submittedName>
</protein>
<dbReference type="Gene3D" id="1.25.40.10">
    <property type="entry name" value="Tetratricopeptide repeat domain"/>
    <property type="match status" value="1"/>
</dbReference>
<proteinExistence type="inferred from homology"/>
<gene>
    <name evidence="5" type="ORF">HNP71_000846</name>
</gene>
<evidence type="ECO:0000256" key="2">
    <source>
        <dbReference type="ARBA" id="ARBA00022676"/>
    </source>
</evidence>
<dbReference type="PANTHER" id="PTHR43179">
    <property type="entry name" value="RHAMNOSYLTRANSFERASE WBBL"/>
    <property type="match status" value="1"/>
</dbReference>
<evidence type="ECO:0000313" key="5">
    <source>
        <dbReference type="EMBL" id="MBB5372608.1"/>
    </source>
</evidence>
<organism evidence="5 6">
    <name type="scientific">Acidocella aromatica</name>
    <dbReference type="NCBI Taxonomy" id="1303579"/>
    <lineage>
        <taxon>Bacteria</taxon>
        <taxon>Pseudomonadati</taxon>
        <taxon>Pseudomonadota</taxon>
        <taxon>Alphaproteobacteria</taxon>
        <taxon>Acetobacterales</taxon>
        <taxon>Acidocellaceae</taxon>
        <taxon>Acidocella</taxon>
    </lineage>
</organism>
<dbReference type="Gene3D" id="3.40.50.2000">
    <property type="entry name" value="Glycogen Phosphorylase B"/>
    <property type="match status" value="1"/>
</dbReference>
<dbReference type="Proteomes" id="UP000553706">
    <property type="component" value="Unassembled WGS sequence"/>
</dbReference>
<keyword evidence="2" id="KW-0328">Glycosyltransferase</keyword>
<dbReference type="RefSeq" id="WP_183265615.1">
    <property type="nucleotide sequence ID" value="NZ_JACHFJ010000002.1"/>
</dbReference>
<dbReference type="InterPro" id="IPR001173">
    <property type="entry name" value="Glyco_trans_2-like"/>
</dbReference>
<dbReference type="SUPFAM" id="SSF53448">
    <property type="entry name" value="Nucleotide-diphospho-sugar transferases"/>
    <property type="match status" value="1"/>
</dbReference>
<dbReference type="SUPFAM" id="SSF48452">
    <property type="entry name" value="TPR-like"/>
    <property type="match status" value="1"/>
</dbReference>
<dbReference type="GO" id="GO:0016757">
    <property type="term" value="F:glycosyltransferase activity"/>
    <property type="evidence" value="ECO:0007669"/>
    <property type="project" value="UniProtKB-KW"/>
</dbReference>
<dbReference type="Gene3D" id="3.90.550.10">
    <property type="entry name" value="Spore Coat Polysaccharide Biosynthesis Protein SpsA, Chain A"/>
    <property type="match status" value="1"/>
</dbReference>
<evidence type="ECO:0000259" key="4">
    <source>
        <dbReference type="Pfam" id="PF00535"/>
    </source>
</evidence>
<dbReference type="EMBL" id="JACHFJ010000002">
    <property type="protein sequence ID" value="MBB5372608.1"/>
    <property type="molecule type" value="Genomic_DNA"/>
</dbReference>
<evidence type="ECO:0000313" key="6">
    <source>
        <dbReference type="Proteomes" id="UP000553706"/>
    </source>
</evidence>
<keyword evidence="6" id="KW-1185">Reference proteome</keyword>
<evidence type="ECO:0000256" key="3">
    <source>
        <dbReference type="ARBA" id="ARBA00022679"/>
    </source>
</evidence>
<dbReference type="Pfam" id="PF13692">
    <property type="entry name" value="Glyco_trans_1_4"/>
    <property type="match status" value="1"/>
</dbReference>
<dbReference type="Pfam" id="PF00535">
    <property type="entry name" value="Glycos_transf_2"/>
    <property type="match status" value="1"/>
</dbReference>
<dbReference type="InterPro" id="IPR011990">
    <property type="entry name" value="TPR-like_helical_dom_sf"/>
</dbReference>
<dbReference type="PANTHER" id="PTHR43179:SF12">
    <property type="entry name" value="GALACTOFURANOSYLTRANSFERASE GLFT2"/>
    <property type="match status" value="1"/>
</dbReference>
<evidence type="ECO:0000256" key="1">
    <source>
        <dbReference type="ARBA" id="ARBA00006739"/>
    </source>
</evidence>
<dbReference type="InterPro" id="IPR029044">
    <property type="entry name" value="Nucleotide-diphossugar_trans"/>
</dbReference>
<accession>A0A840V9H5</accession>
<name>A0A840V9H5_9PROT</name>